<reference evidence="1 2" key="1">
    <citation type="journal article" date="2024" name="J Genomics">
        <title>Draft genome sequencing and assembly of Favolaschia claudopus CIRM-BRFM 2984 isolated from oak limbs.</title>
        <authorList>
            <person name="Navarro D."/>
            <person name="Drula E."/>
            <person name="Chaduli D."/>
            <person name="Cazenave R."/>
            <person name="Ahrendt S."/>
            <person name="Wang J."/>
            <person name="Lipzen A."/>
            <person name="Daum C."/>
            <person name="Barry K."/>
            <person name="Grigoriev I.V."/>
            <person name="Favel A."/>
            <person name="Rosso M.N."/>
            <person name="Martin F."/>
        </authorList>
    </citation>
    <scope>NUCLEOTIDE SEQUENCE [LARGE SCALE GENOMIC DNA]</scope>
    <source>
        <strain evidence="1 2">CIRM-BRFM 2984</strain>
    </source>
</reference>
<gene>
    <name evidence="1" type="ORF">R3P38DRAFT_3003406</name>
</gene>
<dbReference type="AlphaFoldDB" id="A0AAW0AMT2"/>
<dbReference type="Proteomes" id="UP001362999">
    <property type="component" value="Unassembled WGS sequence"/>
</dbReference>
<dbReference type="InterPro" id="IPR032675">
    <property type="entry name" value="LRR_dom_sf"/>
</dbReference>
<organism evidence="1 2">
    <name type="scientific">Favolaschia claudopus</name>
    <dbReference type="NCBI Taxonomy" id="2862362"/>
    <lineage>
        <taxon>Eukaryota</taxon>
        <taxon>Fungi</taxon>
        <taxon>Dikarya</taxon>
        <taxon>Basidiomycota</taxon>
        <taxon>Agaricomycotina</taxon>
        <taxon>Agaricomycetes</taxon>
        <taxon>Agaricomycetidae</taxon>
        <taxon>Agaricales</taxon>
        <taxon>Marasmiineae</taxon>
        <taxon>Mycenaceae</taxon>
        <taxon>Favolaschia</taxon>
    </lineage>
</organism>
<evidence type="ECO:0000313" key="2">
    <source>
        <dbReference type="Proteomes" id="UP001362999"/>
    </source>
</evidence>
<protein>
    <recommendedName>
        <fullName evidence="3">F-box domain-containing protein</fullName>
    </recommendedName>
</protein>
<comment type="caution">
    <text evidence="1">The sequence shown here is derived from an EMBL/GenBank/DDBJ whole genome shotgun (WGS) entry which is preliminary data.</text>
</comment>
<proteinExistence type="predicted"/>
<evidence type="ECO:0000313" key="1">
    <source>
        <dbReference type="EMBL" id="KAK7014394.1"/>
    </source>
</evidence>
<sequence>MDDSLARLVRCNGLPTDAQARQIRHILTSERQKMHSNSVPPLYDLRRAQLLSLLAGTLSCIRRFPPEILSIIFIFCRDGDISSKDEVYTVFHPNRAPMLLTRICSRWRQIALDTPRLWDNVHLHTTLFAKGGVDVFVTEIFRRSHSLPLSITIDTPLTIINGATWMTLDGVNDYNGRWLDLLWTDRNVRLRLKSITLDLFEEDHECHIFPLPETEFPALANLALTLEGNSEPDLVQILDAFKHAPLLRSFELVVQFCSDVIIKSTFPWHQLTTLKMSLALTSKAVHTILVQCTSLESTKFDNIHPWDSDRSPPPPAPALLSQLRDFDFEWRDGSQTGMVLGGLSLPQLRSLAITSLSRSDWEDLQEPLTPVLLDLHARSHFALEHLALSGQLLTPAELLSVLCIVPTLRTLNVRQCDCISDELFRMLTANDSLTTLPQLTKLEIHPITTTLDGNVVVTMAESLFKKANAPASSGDPTMAMFPSLIQLCLYRGDELFGHASWERFAEDVEHRIAVLCETGFLVDRYHTLE</sequence>
<keyword evidence="2" id="KW-1185">Reference proteome</keyword>
<evidence type="ECO:0008006" key="3">
    <source>
        <dbReference type="Google" id="ProtNLM"/>
    </source>
</evidence>
<accession>A0AAW0AMT2</accession>
<dbReference type="EMBL" id="JAWWNJ010000057">
    <property type="protein sequence ID" value="KAK7014394.1"/>
    <property type="molecule type" value="Genomic_DNA"/>
</dbReference>
<name>A0AAW0AMT2_9AGAR</name>
<dbReference type="Gene3D" id="3.80.10.10">
    <property type="entry name" value="Ribonuclease Inhibitor"/>
    <property type="match status" value="1"/>
</dbReference>
<dbReference type="SUPFAM" id="SSF52047">
    <property type="entry name" value="RNI-like"/>
    <property type="match status" value="1"/>
</dbReference>